<dbReference type="GO" id="GO:0006508">
    <property type="term" value="P:proteolysis"/>
    <property type="evidence" value="ECO:0007669"/>
    <property type="project" value="UniProtKB-KW"/>
</dbReference>
<keyword evidence="9" id="KW-1185">Reference proteome</keyword>
<reference evidence="8" key="2">
    <citation type="submission" date="2018-05" db="EMBL/GenBank/DDBJ databases">
        <title>OpunRS2 (Oryza punctata Reference Sequence Version 2).</title>
        <authorList>
            <person name="Zhang J."/>
            <person name="Kudrna D."/>
            <person name="Lee S."/>
            <person name="Talag J."/>
            <person name="Welchert J."/>
            <person name="Wing R.A."/>
        </authorList>
    </citation>
    <scope>NUCLEOTIDE SEQUENCE [LARGE SCALE GENOMIC DNA]</scope>
</reference>
<name>A0A0E0LBI8_ORYPU</name>
<dbReference type="Pfam" id="PF02586">
    <property type="entry name" value="SRAP"/>
    <property type="match status" value="1"/>
</dbReference>
<sequence length="388" mass="43372">MCGRARCTLSPSQAARAFGFPTTTSVAGGGTAGGCGGGDAPAVPLLRMDRYRPSYNVSPGTYLPVGTARARPVGYDGEGDMDGQMPVIECMKWGLVPSFTGKNEKPDHFRMFNARSESIKEKASFRRLIPNNRCLVAVEGFYEWKKDGPKKMPYYIHFQDQRPLVFAALFDTWTNSEDRMPVILGDKDSINTWLNSSSVKLEEITVPYEGADLVWYPVTAAIGKTSFDGPECIKEVQMRPSEKPISTFFTKKPVKAEKKDQDLAETKAFLAGNKEWHESAENQLEKTYQHQVEEEHDASTIFNDQSITLEHDVEKAKTMKNDDLIFTDEATQKQDALRLKRKIEDDEVHADKVTENSGRFPVHVKKKVKGPKPASVGQASLLSYFAKK</sequence>
<dbReference type="STRING" id="4537.A0A0E0LBI8"/>
<accession>A0A0E0LBI8</accession>
<dbReference type="GO" id="GO:0003697">
    <property type="term" value="F:single-stranded DNA binding"/>
    <property type="evidence" value="ECO:0007669"/>
    <property type="project" value="InterPro"/>
</dbReference>
<keyword evidence="2" id="KW-0645">Protease</keyword>
<reference evidence="8" key="1">
    <citation type="submission" date="2015-04" db="UniProtKB">
        <authorList>
            <consortium name="EnsemblPlants"/>
        </authorList>
    </citation>
    <scope>IDENTIFICATION</scope>
</reference>
<proteinExistence type="inferred from homology"/>
<evidence type="ECO:0000313" key="9">
    <source>
        <dbReference type="Proteomes" id="UP000026962"/>
    </source>
</evidence>
<dbReference type="EnsemblPlants" id="OPUNC06G13490.1">
    <property type="protein sequence ID" value="OPUNC06G13490.1"/>
    <property type="gene ID" value="OPUNC06G13490"/>
</dbReference>
<organism evidence="8">
    <name type="scientific">Oryza punctata</name>
    <name type="common">Red rice</name>
    <dbReference type="NCBI Taxonomy" id="4537"/>
    <lineage>
        <taxon>Eukaryota</taxon>
        <taxon>Viridiplantae</taxon>
        <taxon>Streptophyta</taxon>
        <taxon>Embryophyta</taxon>
        <taxon>Tracheophyta</taxon>
        <taxon>Spermatophyta</taxon>
        <taxon>Magnoliopsida</taxon>
        <taxon>Liliopsida</taxon>
        <taxon>Poales</taxon>
        <taxon>Poaceae</taxon>
        <taxon>BOP clade</taxon>
        <taxon>Oryzoideae</taxon>
        <taxon>Oryzeae</taxon>
        <taxon>Oryzinae</taxon>
        <taxon>Oryza</taxon>
    </lineage>
</organism>
<dbReference type="PROSITE" id="PS51257">
    <property type="entry name" value="PROKAR_LIPOPROTEIN"/>
    <property type="match status" value="1"/>
</dbReference>
<dbReference type="Gene3D" id="3.90.1680.10">
    <property type="entry name" value="SOS response associated peptidase-like"/>
    <property type="match status" value="1"/>
</dbReference>
<evidence type="ECO:0008006" key="10">
    <source>
        <dbReference type="Google" id="ProtNLM"/>
    </source>
</evidence>
<dbReference type="GO" id="GO:0016829">
    <property type="term" value="F:lyase activity"/>
    <property type="evidence" value="ECO:0007669"/>
    <property type="project" value="UniProtKB-KW"/>
</dbReference>
<evidence type="ECO:0000256" key="7">
    <source>
        <dbReference type="ARBA" id="ARBA00023239"/>
    </source>
</evidence>
<comment type="similarity">
    <text evidence="1">Belongs to the SOS response-associated peptidase family.</text>
</comment>
<dbReference type="PANTHER" id="PTHR13604">
    <property type="entry name" value="DC12-RELATED"/>
    <property type="match status" value="1"/>
</dbReference>
<dbReference type="GO" id="GO:0106300">
    <property type="term" value="P:protein-DNA covalent cross-linking repair"/>
    <property type="evidence" value="ECO:0007669"/>
    <property type="project" value="InterPro"/>
</dbReference>
<evidence type="ECO:0000256" key="1">
    <source>
        <dbReference type="ARBA" id="ARBA00008136"/>
    </source>
</evidence>
<evidence type="ECO:0000256" key="3">
    <source>
        <dbReference type="ARBA" id="ARBA00022763"/>
    </source>
</evidence>
<keyword evidence="4" id="KW-0378">Hydrolase</keyword>
<dbReference type="InterPro" id="IPR036590">
    <property type="entry name" value="SRAP-like"/>
</dbReference>
<dbReference type="Gramene" id="OPUNC06G13490.1">
    <property type="protein sequence ID" value="OPUNC06G13490.1"/>
    <property type="gene ID" value="OPUNC06G13490"/>
</dbReference>
<keyword evidence="7" id="KW-0456">Lyase</keyword>
<dbReference type="Proteomes" id="UP000026962">
    <property type="component" value="Chromosome 6"/>
</dbReference>
<evidence type="ECO:0000256" key="4">
    <source>
        <dbReference type="ARBA" id="ARBA00022801"/>
    </source>
</evidence>
<dbReference type="GO" id="GO:0008233">
    <property type="term" value="F:peptidase activity"/>
    <property type="evidence" value="ECO:0007669"/>
    <property type="project" value="UniProtKB-KW"/>
</dbReference>
<evidence type="ECO:0000256" key="6">
    <source>
        <dbReference type="ARBA" id="ARBA00023125"/>
    </source>
</evidence>
<keyword evidence="5" id="KW-0190">Covalent protein-DNA linkage</keyword>
<keyword evidence="6" id="KW-0238">DNA-binding</keyword>
<dbReference type="PANTHER" id="PTHR13604:SF0">
    <property type="entry name" value="ABASIC SITE PROCESSING PROTEIN HMCES"/>
    <property type="match status" value="1"/>
</dbReference>
<dbReference type="HOGENOM" id="CLU_035990_2_0_1"/>
<evidence type="ECO:0000256" key="5">
    <source>
        <dbReference type="ARBA" id="ARBA00023124"/>
    </source>
</evidence>
<dbReference type="SUPFAM" id="SSF143081">
    <property type="entry name" value="BB1717-like"/>
    <property type="match status" value="1"/>
</dbReference>
<protein>
    <recommendedName>
        <fullName evidence="10">Embryonic stem cell-specific 5-hydroxymethylcytosine-binding protein</fullName>
    </recommendedName>
</protein>
<keyword evidence="3" id="KW-0227">DNA damage</keyword>
<dbReference type="OMA" id="KIMSWLH"/>
<evidence type="ECO:0000256" key="2">
    <source>
        <dbReference type="ARBA" id="ARBA00022670"/>
    </source>
</evidence>
<dbReference type="eggNOG" id="KOG2618">
    <property type="taxonomic scope" value="Eukaryota"/>
</dbReference>
<evidence type="ECO:0000313" key="8">
    <source>
        <dbReference type="EnsemblPlants" id="OPUNC06G13490.1"/>
    </source>
</evidence>
<dbReference type="InterPro" id="IPR003738">
    <property type="entry name" value="SRAP"/>
</dbReference>
<dbReference type="AlphaFoldDB" id="A0A0E0LBI8"/>